<protein>
    <recommendedName>
        <fullName evidence="6">Exodeoxyribonuclease VII small subunit</fullName>
        <ecNumber evidence="6">3.1.11.6</ecNumber>
    </recommendedName>
</protein>
<evidence type="ECO:0000256" key="4">
    <source>
        <dbReference type="ARBA" id="ARBA00022801"/>
    </source>
</evidence>
<evidence type="ECO:0000256" key="1">
    <source>
        <dbReference type="ARBA" id="ARBA00009998"/>
    </source>
</evidence>
<dbReference type="RefSeq" id="WP_027875354.1">
    <property type="nucleotide sequence ID" value="NZ_CP023173.1"/>
</dbReference>
<evidence type="ECO:0000256" key="3">
    <source>
        <dbReference type="ARBA" id="ARBA00022722"/>
    </source>
</evidence>
<dbReference type="Proteomes" id="UP000232229">
    <property type="component" value="Chromosome"/>
</dbReference>
<dbReference type="GO" id="GO:0008855">
    <property type="term" value="F:exodeoxyribonuclease VII activity"/>
    <property type="evidence" value="ECO:0007669"/>
    <property type="project" value="UniProtKB-UniRule"/>
</dbReference>
<dbReference type="STRING" id="1336232.GCA_000518825_00326"/>
<keyword evidence="3" id="KW-0540">Nuclease</keyword>
<dbReference type="NCBIfam" id="TIGR01280">
    <property type="entry name" value="xseB"/>
    <property type="match status" value="1"/>
</dbReference>
<dbReference type="SUPFAM" id="SSF116842">
    <property type="entry name" value="XseB-like"/>
    <property type="match status" value="1"/>
</dbReference>
<dbReference type="Pfam" id="PF02609">
    <property type="entry name" value="Exonuc_VII_S"/>
    <property type="match status" value="1"/>
</dbReference>
<keyword evidence="5" id="KW-0269">Exonuclease</keyword>
<keyword evidence="2" id="KW-0963">Cytoplasm</keyword>
<name>A0A249SN44_9MOLU</name>
<comment type="similarity">
    <text evidence="1">Belongs to the XseB family.</text>
</comment>
<dbReference type="GO" id="GO:0009318">
    <property type="term" value="C:exodeoxyribonuclease VII complex"/>
    <property type="evidence" value="ECO:0007669"/>
    <property type="project" value="UniProtKB-UniRule"/>
</dbReference>
<reference evidence="7 8" key="1">
    <citation type="submission" date="2017-08" db="EMBL/GenBank/DDBJ databases">
        <title>Complete Genome Sequence of Mesoplasma chauliocola.</title>
        <authorList>
            <person name="Knight T.F.Jr."/>
            <person name="Citino T."/>
        </authorList>
    </citation>
    <scope>NUCLEOTIDE SEQUENCE [LARGE SCALE GENOMIC DNA]</scope>
    <source>
        <strain evidence="7 8">CHPA-2</strain>
    </source>
</reference>
<dbReference type="EMBL" id="CP023173">
    <property type="protein sequence ID" value="ASZ09095.1"/>
    <property type="molecule type" value="Genomic_DNA"/>
</dbReference>
<organism evidence="7 8">
    <name type="scientific">Mesoplasma chauliocola</name>
    <dbReference type="NCBI Taxonomy" id="216427"/>
    <lineage>
        <taxon>Bacteria</taxon>
        <taxon>Bacillati</taxon>
        <taxon>Mycoplasmatota</taxon>
        <taxon>Mollicutes</taxon>
        <taxon>Entomoplasmatales</taxon>
        <taxon>Entomoplasmataceae</taxon>
        <taxon>Mesoplasma</taxon>
    </lineage>
</organism>
<dbReference type="InterPro" id="IPR003761">
    <property type="entry name" value="Exonuc_VII_S"/>
</dbReference>
<dbReference type="GO" id="GO:0006308">
    <property type="term" value="P:DNA catabolic process"/>
    <property type="evidence" value="ECO:0007669"/>
    <property type="project" value="UniProtKB-UniRule"/>
</dbReference>
<dbReference type="AlphaFoldDB" id="A0A249SN44"/>
<sequence>MENKTYDQLIAELKEETLKLSSSDISMEDAMKIFEENIKRIQLAKEKLTEYKGTISKVLEDNKIEEFN</sequence>
<dbReference type="Gene3D" id="1.10.287.1040">
    <property type="entry name" value="Exonuclease VII, small subunit"/>
    <property type="match status" value="1"/>
</dbReference>
<evidence type="ECO:0000256" key="2">
    <source>
        <dbReference type="ARBA" id="ARBA00022490"/>
    </source>
</evidence>
<accession>A0A249SN44</accession>
<gene>
    <name evidence="7" type="primary">xseB</name>
    <name evidence="7" type="ORF">CK556_01835</name>
</gene>
<dbReference type="EC" id="3.1.11.6" evidence="6"/>
<keyword evidence="4" id="KW-0378">Hydrolase</keyword>
<keyword evidence="8" id="KW-1185">Reference proteome</keyword>
<evidence type="ECO:0000256" key="6">
    <source>
        <dbReference type="NCBIfam" id="TIGR01280"/>
    </source>
</evidence>
<dbReference type="InterPro" id="IPR037004">
    <property type="entry name" value="Exonuc_VII_ssu_sf"/>
</dbReference>
<evidence type="ECO:0000313" key="8">
    <source>
        <dbReference type="Proteomes" id="UP000232229"/>
    </source>
</evidence>
<evidence type="ECO:0000313" key="7">
    <source>
        <dbReference type="EMBL" id="ASZ09095.1"/>
    </source>
</evidence>
<evidence type="ECO:0000256" key="5">
    <source>
        <dbReference type="ARBA" id="ARBA00022839"/>
    </source>
</evidence>
<proteinExistence type="inferred from homology"/>
<dbReference type="KEGG" id="mchc:CK556_01835"/>